<dbReference type="PIRSF" id="PIRSF011443">
    <property type="entry name" value="YgjV"/>
    <property type="match status" value="1"/>
</dbReference>
<dbReference type="Pfam" id="PF10688">
    <property type="entry name" value="Imp-YgjV"/>
    <property type="match status" value="1"/>
</dbReference>
<dbReference type="RefSeq" id="WP_233394622.1">
    <property type="nucleotide sequence ID" value="NZ_JAJTWT010000013.1"/>
</dbReference>
<gene>
    <name evidence="2" type="ORF">LXT12_22915</name>
</gene>
<sequence length="177" mass="18431">MPAPDWFSPAQIVGYAAFVLGVGCFLQTDDRRFKLFMTGECIAYVLHFALLGNPTAVASSLLSTLRSVLSLRTRSRWVAVAVVAANVGFGLAIATRPSDWLPLAASCLGTVALFTLQGIPMRLVMLGGTGLWIANNLIAGSVGGTALELVVAAVNLATIARLARDGRRGGVSGSPSN</sequence>
<keyword evidence="1" id="KW-0472">Membrane</keyword>
<feature type="transmembrane region" description="Helical" evidence="1">
    <location>
        <begin position="74"/>
        <end position="93"/>
    </location>
</feature>
<evidence type="ECO:0000256" key="1">
    <source>
        <dbReference type="SAM" id="Phobius"/>
    </source>
</evidence>
<dbReference type="EMBL" id="JAJTWT010000013">
    <property type="protein sequence ID" value="MCE4540107.1"/>
    <property type="molecule type" value="Genomic_DNA"/>
</dbReference>
<reference evidence="2 3" key="1">
    <citation type="submission" date="2021-12" db="EMBL/GenBank/DDBJ databases">
        <title>Genome seq of p7.</title>
        <authorList>
            <person name="Seo T."/>
        </authorList>
    </citation>
    <scope>NUCLEOTIDE SEQUENCE [LARGE SCALE GENOMIC DNA]</scope>
    <source>
        <strain evidence="2 3">P7</strain>
    </source>
</reference>
<keyword evidence="1" id="KW-0812">Transmembrane</keyword>
<feature type="transmembrane region" description="Helical" evidence="1">
    <location>
        <begin position="12"/>
        <end position="29"/>
    </location>
</feature>
<keyword evidence="3" id="KW-1185">Reference proteome</keyword>
<evidence type="ECO:0000313" key="3">
    <source>
        <dbReference type="Proteomes" id="UP001201463"/>
    </source>
</evidence>
<protein>
    <submittedName>
        <fullName evidence="2">YgjV family protein</fullName>
    </submittedName>
</protein>
<accession>A0ABS8XGV0</accession>
<comment type="caution">
    <text evidence="2">The sequence shown here is derived from an EMBL/GenBank/DDBJ whole genome shotgun (WGS) entry which is preliminary data.</text>
</comment>
<feature type="transmembrane region" description="Helical" evidence="1">
    <location>
        <begin position="131"/>
        <end position="158"/>
    </location>
</feature>
<evidence type="ECO:0000313" key="2">
    <source>
        <dbReference type="EMBL" id="MCE4540107.1"/>
    </source>
</evidence>
<feature type="transmembrane region" description="Helical" evidence="1">
    <location>
        <begin position="41"/>
        <end position="62"/>
    </location>
</feature>
<dbReference type="InterPro" id="IPR019629">
    <property type="entry name" value="Uncharacterised_HI1736/YgjV"/>
</dbReference>
<feature type="transmembrane region" description="Helical" evidence="1">
    <location>
        <begin position="100"/>
        <end position="119"/>
    </location>
</feature>
<organism evidence="2 3">
    <name type="scientific">Pelomonas caseinilytica</name>
    <dbReference type="NCBI Taxonomy" id="2906763"/>
    <lineage>
        <taxon>Bacteria</taxon>
        <taxon>Pseudomonadati</taxon>
        <taxon>Pseudomonadota</taxon>
        <taxon>Betaproteobacteria</taxon>
        <taxon>Burkholderiales</taxon>
        <taxon>Sphaerotilaceae</taxon>
        <taxon>Roseateles</taxon>
    </lineage>
</organism>
<keyword evidence="1" id="KW-1133">Transmembrane helix</keyword>
<name>A0ABS8XGV0_9BURK</name>
<dbReference type="InterPro" id="IPR026267">
    <property type="entry name" value="YgjV"/>
</dbReference>
<dbReference type="Proteomes" id="UP001201463">
    <property type="component" value="Unassembled WGS sequence"/>
</dbReference>
<proteinExistence type="predicted"/>